<evidence type="ECO:0000256" key="3">
    <source>
        <dbReference type="ARBA" id="ARBA00022475"/>
    </source>
</evidence>
<evidence type="ECO:0000256" key="4">
    <source>
        <dbReference type="ARBA" id="ARBA00022692"/>
    </source>
</evidence>
<proteinExistence type="inferred from homology"/>
<dbReference type="Pfam" id="PF00420">
    <property type="entry name" value="Oxidored_q2"/>
    <property type="match status" value="1"/>
</dbReference>
<evidence type="ECO:0000256" key="6">
    <source>
        <dbReference type="ARBA" id="ARBA00023136"/>
    </source>
</evidence>
<evidence type="ECO:0000256" key="2">
    <source>
        <dbReference type="ARBA" id="ARBA00010388"/>
    </source>
</evidence>
<keyword evidence="6 7" id="KW-0472">Membrane</keyword>
<organism evidence="8 9">
    <name type="scientific">Chelatococcus composti</name>
    <dbReference type="NCBI Taxonomy" id="1743235"/>
    <lineage>
        <taxon>Bacteria</taxon>
        <taxon>Pseudomonadati</taxon>
        <taxon>Pseudomonadota</taxon>
        <taxon>Alphaproteobacteria</taxon>
        <taxon>Hyphomicrobiales</taxon>
        <taxon>Chelatococcaceae</taxon>
        <taxon>Chelatococcus</taxon>
    </lineage>
</organism>
<comment type="caution">
    <text evidence="8">The sequence shown here is derived from an EMBL/GenBank/DDBJ whole genome shotgun (WGS) entry which is preliminary data.</text>
</comment>
<keyword evidence="9" id="KW-1185">Reference proteome</keyword>
<evidence type="ECO:0000256" key="5">
    <source>
        <dbReference type="ARBA" id="ARBA00022989"/>
    </source>
</evidence>
<sequence>MSMEFLLASAIGALTAGGIYMTLRARTFPVIIGLALLSYAVNLFLFSMGRLTIDKPPIIDPSATDYTDPLPQALVLTAIVISFGMTALIVVLALRSFLETGSDGVAMDDVGEDGLEARDGKARQ</sequence>
<dbReference type="EMBL" id="JACHEH010000002">
    <property type="protein sequence ID" value="MBB6167435.1"/>
    <property type="molecule type" value="Genomic_DNA"/>
</dbReference>
<protein>
    <submittedName>
        <fullName evidence="8">Multicomponent K+:H+ antiporter subunit C</fullName>
    </submittedName>
</protein>
<evidence type="ECO:0000313" key="9">
    <source>
        <dbReference type="Proteomes" id="UP000588017"/>
    </source>
</evidence>
<comment type="subcellular location">
    <subcellularLocation>
        <location evidence="1">Cell membrane</location>
        <topology evidence="1">Multi-pass membrane protein</topology>
    </subcellularLocation>
</comment>
<dbReference type="GO" id="GO:0005886">
    <property type="term" value="C:plasma membrane"/>
    <property type="evidence" value="ECO:0007669"/>
    <property type="project" value="UniProtKB-SubCell"/>
</dbReference>
<dbReference type="NCBIfam" id="NF006573">
    <property type="entry name" value="PRK09094.1"/>
    <property type="match status" value="1"/>
</dbReference>
<dbReference type="Proteomes" id="UP000588017">
    <property type="component" value="Unassembled WGS sequence"/>
</dbReference>
<dbReference type="PANTHER" id="PTHR34583:SF2">
    <property type="entry name" value="ANTIPORTER SUBUNIT MNHC2-RELATED"/>
    <property type="match status" value="1"/>
</dbReference>
<dbReference type="InterPro" id="IPR039428">
    <property type="entry name" value="NUOK/Mnh_C1-like"/>
</dbReference>
<gene>
    <name evidence="8" type="ORF">HNQ73_001053</name>
</gene>
<dbReference type="AlphaFoldDB" id="A0A841K553"/>
<feature type="transmembrane region" description="Helical" evidence="7">
    <location>
        <begin position="73"/>
        <end position="94"/>
    </location>
</feature>
<evidence type="ECO:0000256" key="1">
    <source>
        <dbReference type="ARBA" id="ARBA00004651"/>
    </source>
</evidence>
<reference evidence="8 9" key="1">
    <citation type="submission" date="2020-08" db="EMBL/GenBank/DDBJ databases">
        <title>Genomic Encyclopedia of Type Strains, Phase IV (KMG-IV): sequencing the most valuable type-strain genomes for metagenomic binning, comparative biology and taxonomic classification.</title>
        <authorList>
            <person name="Goeker M."/>
        </authorList>
    </citation>
    <scope>NUCLEOTIDE SEQUENCE [LARGE SCALE GENOMIC DNA]</scope>
    <source>
        <strain evidence="8 9">DSM 101465</strain>
    </source>
</reference>
<keyword evidence="5 7" id="KW-1133">Transmembrane helix</keyword>
<feature type="transmembrane region" description="Helical" evidence="7">
    <location>
        <begin position="30"/>
        <end position="53"/>
    </location>
</feature>
<keyword evidence="3" id="KW-1003">Cell membrane</keyword>
<feature type="transmembrane region" description="Helical" evidence="7">
    <location>
        <begin position="6"/>
        <end position="23"/>
    </location>
</feature>
<dbReference type="PANTHER" id="PTHR34583">
    <property type="entry name" value="ANTIPORTER SUBUNIT MNHC2-RELATED"/>
    <property type="match status" value="1"/>
</dbReference>
<dbReference type="NCBIfam" id="NF006372">
    <property type="entry name" value="PRK08600.1"/>
    <property type="match status" value="1"/>
</dbReference>
<name>A0A841K553_9HYPH</name>
<dbReference type="InterPro" id="IPR050601">
    <property type="entry name" value="CPA3_antiporter_subunitC"/>
</dbReference>
<evidence type="ECO:0000256" key="7">
    <source>
        <dbReference type="SAM" id="Phobius"/>
    </source>
</evidence>
<evidence type="ECO:0000313" key="8">
    <source>
        <dbReference type="EMBL" id="MBB6167435.1"/>
    </source>
</evidence>
<accession>A0A841K553</accession>
<comment type="similarity">
    <text evidence="2">Belongs to the CPA3 antiporters (TC 2.A.63) subunit C family.</text>
</comment>
<keyword evidence="4 7" id="KW-0812">Transmembrane</keyword>
<dbReference type="Gene3D" id="1.10.287.3510">
    <property type="match status" value="1"/>
</dbReference>